<accession>A0A1G6K0Y0</accession>
<gene>
    <name evidence="1" type="ORF">SAMN04487779_1001346</name>
</gene>
<dbReference type="EMBL" id="FMZX01000001">
    <property type="protein sequence ID" value="SDC24607.1"/>
    <property type="molecule type" value="Genomic_DNA"/>
</dbReference>
<name>A0A1G6K0Y0_9PROT</name>
<proteinExistence type="predicted"/>
<sequence>MADLTDYAKNLLGRALCARSPALPSQVFLGLGTGGSDPTGLTGEPVGNGYARQKVTFSGIGAQQNTDAIRFTFTASVGTLTHVGLFDAASGGNPLTWSALSSAAAVTGAGTVTINAAGLVLMPN</sequence>
<keyword evidence="2" id="KW-1185">Reference proteome</keyword>
<dbReference type="STRING" id="938405.SAMN02927895_00539"/>
<evidence type="ECO:0000313" key="2">
    <source>
        <dbReference type="Proteomes" id="UP000198925"/>
    </source>
</evidence>
<reference evidence="1 2" key="1">
    <citation type="submission" date="2016-10" db="EMBL/GenBank/DDBJ databases">
        <authorList>
            <person name="de Groot N.N."/>
        </authorList>
    </citation>
    <scope>NUCLEOTIDE SEQUENCE [LARGE SCALE GENOMIC DNA]</scope>
    <source>
        <strain evidence="1 2">CPCC 100156</strain>
    </source>
</reference>
<dbReference type="Pfam" id="PF23140">
    <property type="entry name" value="Gp80"/>
    <property type="match status" value="1"/>
</dbReference>
<dbReference type="AlphaFoldDB" id="A0A1G6K0Y0"/>
<dbReference type="Proteomes" id="UP000198925">
    <property type="component" value="Unassembled WGS sequence"/>
</dbReference>
<evidence type="ECO:0000313" key="1">
    <source>
        <dbReference type="EMBL" id="SDC24607.1"/>
    </source>
</evidence>
<organism evidence="1 2">
    <name type="scientific">Belnapia rosea</name>
    <dbReference type="NCBI Taxonomy" id="938405"/>
    <lineage>
        <taxon>Bacteria</taxon>
        <taxon>Pseudomonadati</taxon>
        <taxon>Pseudomonadota</taxon>
        <taxon>Alphaproteobacteria</taxon>
        <taxon>Acetobacterales</taxon>
        <taxon>Roseomonadaceae</taxon>
        <taxon>Belnapia</taxon>
    </lineage>
</organism>
<dbReference type="RefSeq" id="WP_090659855.1">
    <property type="nucleotide sequence ID" value="NZ_FMZX01000001.1"/>
</dbReference>
<dbReference type="InterPro" id="IPR056908">
    <property type="entry name" value="Gp80-like"/>
</dbReference>
<protein>
    <submittedName>
        <fullName evidence="1">Uncharacterized protein</fullName>
    </submittedName>
</protein>